<gene>
    <name evidence="1" type="ORF">SAMN04487996_10417</name>
</gene>
<protein>
    <submittedName>
        <fullName evidence="1">Uncharacterized protein</fullName>
    </submittedName>
</protein>
<accession>A0A1G7B170</accession>
<dbReference type="RefSeq" id="WP_090147804.1">
    <property type="nucleotide sequence ID" value="NZ_FNAN01000004.1"/>
</dbReference>
<dbReference type="EMBL" id="FNAN01000004">
    <property type="protein sequence ID" value="SDE19995.1"/>
    <property type="molecule type" value="Genomic_DNA"/>
</dbReference>
<name>A0A1G7B170_9BACT</name>
<dbReference type="AlphaFoldDB" id="A0A1G7B170"/>
<evidence type="ECO:0000313" key="1">
    <source>
        <dbReference type="EMBL" id="SDE19995.1"/>
    </source>
</evidence>
<reference evidence="2" key="1">
    <citation type="submission" date="2016-10" db="EMBL/GenBank/DDBJ databases">
        <authorList>
            <person name="Varghese N."/>
            <person name="Submissions S."/>
        </authorList>
    </citation>
    <scope>NUCLEOTIDE SEQUENCE [LARGE SCALE GENOMIC DNA]</scope>
    <source>
        <strain evidence="2">DSM 25329</strain>
    </source>
</reference>
<organism evidence="1 2">
    <name type="scientific">Dyadobacter soli</name>
    <dbReference type="NCBI Taxonomy" id="659014"/>
    <lineage>
        <taxon>Bacteria</taxon>
        <taxon>Pseudomonadati</taxon>
        <taxon>Bacteroidota</taxon>
        <taxon>Cytophagia</taxon>
        <taxon>Cytophagales</taxon>
        <taxon>Spirosomataceae</taxon>
        <taxon>Dyadobacter</taxon>
    </lineage>
</organism>
<dbReference type="Proteomes" id="UP000198748">
    <property type="component" value="Unassembled WGS sequence"/>
</dbReference>
<evidence type="ECO:0000313" key="2">
    <source>
        <dbReference type="Proteomes" id="UP000198748"/>
    </source>
</evidence>
<sequence>MSARKIKSQDIAKILEQINNDPVVLPHILEKAYLLHFDPGNIRPKPLQTVPFEVWIPIDPNYEVFPVLYSQKHGTNTLEILLNELGRIAAYDEFFIKEDGEPAILVAGLDFRGVPQTT</sequence>
<proteinExistence type="predicted"/>
<keyword evidence="2" id="KW-1185">Reference proteome</keyword>